<dbReference type="Gene3D" id="2.40.150.20">
    <property type="entry name" value="Ribosomal protein L14"/>
    <property type="match status" value="1"/>
</dbReference>
<dbReference type="InterPro" id="IPR000218">
    <property type="entry name" value="Ribosomal_uL14"/>
</dbReference>
<keyword evidence="2 6" id="KW-0689">Ribosomal protein</keyword>
<dbReference type="PROSITE" id="PS00049">
    <property type="entry name" value="RIBOSOMAL_L14"/>
    <property type="match status" value="1"/>
</dbReference>
<dbReference type="SUPFAM" id="SSF50193">
    <property type="entry name" value="Ribosomal protein L14"/>
    <property type="match status" value="1"/>
</dbReference>
<dbReference type="HAMAP" id="MF_01367">
    <property type="entry name" value="Ribosomal_uL14"/>
    <property type="match status" value="1"/>
</dbReference>
<organism evidence="7 8">
    <name type="scientific">Intoshia linei</name>
    <dbReference type="NCBI Taxonomy" id="1819745"/>
    <lineage>
        <taxon>Eukaryota</taxon>
        <taxon>Metazoa</taxon>
        <taxon>Spiralia</taxon>
        <taxon>Lophotrochozoa</taxon>
        <taxon>Mesozoa</taxon>
        <taxon>Orthonectida</taxon>
        <taxon>Rhopaluridae</taxon>
        <taxon>Intoshia</taxon>
    </lineage>
</organism>
<dbReference type="GO" id="GO:0070180">
    <property type="term" value="F:large ribosomal subunit rRNA binding"/>
    <property type="evidence" value="ECO:0007669"/>
    <property type="project" value="TreeGrafter"/>
</dbReference>
<keyword evidence="8" id="KW-1185">Reference proteome</keyword>
<accession>A0A177AXX5</accession>
<dbReference type="PANTHER" id="PTHR11761:SF8">
    <property type="entry name" value="LARGE RIBOSOMAL SUBUNIT PROTEIN UL14"/>
    <property type="match status" value="1"/>
</dbReference>
<dbReference type="Proteomes" id="UP000078046">
    <property type="component" value="Unassembled WGS sequence"/>
</dbReference>
<evidence type="ECO:0000256" key="6">
    <source>
        <dbReference type="RuleBase" id="RU003949"/>
    </source>
</evidence>
<evidence type="ECO:0000313" key="7">
    <source>
        <dbReference type="EMBL" id="OAF66044.1"/>
    </source>
</evidence>
<reference evidence="7 8" key="1">
    <citation type="submission" date="2016-04" db="EMBL/GenBank/DDBJ databases">
        <title>The genome of Intoshia linei affirms orthonectids as highly simplified spiralians.</title>
        <authorList>
            <person name="Mikhailov K.V."/>
            <person name="Slusarev G.S."/>
            <person name="Nikitin M.A."/>
            <person name="Logacheva M.D."/>
            <person name="Penin A."/>
            <person name="Aleoshin V."/>
            <person name="Panchin Y.V."/>
        </authorList>
    </citation>
    <scope>NUCLEOTIDE SEQUENCE [LARGE SCALE GENOMIC DNA]</scope>
    <source>
        <strain evidence="7">Intl2013</strain>
        <tissue evidence="7">Whole animal</tissue>
    </source>
</reference>
<comment type="caution">
    <text evidence="7">The sequence shown here is derived from an EMBL/GenBank/DDBJ whole genome shotgun (WGS) entry which is preliminary data.</text>
</comment>
<evidence type="ECO:0000256" key="4">
    <source>
        <dbReference type="ARBA" id="ARBA00035199"/>
    </source>
</evidence>
<dbReference type="CDD" id="cd00337">
    <property type="entry name" value="Ribosomal_uL14"/>
    <property type="match status" value="1"/>
</dbReference>
<evidence type="ECO:0000256" key="5">
    <source>
        <dbReference type="ARBA" id="ARBA00035326"/>
    </source>
</evidence>
<evidence type="ECO:0000256" key="3">
    <source>
        <dbReference type="ARBA" id="ARBA00023274"/>
    </source>
</evidence>
<dbReference type="GO" id="GO:0006412">
    <property type="term" value="P:translation"/>
    <property type="evidence" value="ECO:0007669"/>
    <property type="project" value="InterPro"/>
</dbReference>
<dbReference type="OrthoDB" id="407959at2759"/>
<dbReference type="Pfam" id="PF00238">
    <property type="entry name" value="Ribosomal_L14"/>
    <property type="match status" value="1"/>
</dbReference>
<evidence type="ECO:0000256" key="1">
    <source>
        <dbReference type="ARBA" id="ARBA00010745"/>
    </source>
</evidence>
<dbReference type="SMART" id="SM01374">
    <property type="entry name" value="Ribosomal_L14"/>
    <property type="match status" value="1"/>
</dbReference>
<dbReference type="GO" id="GO:0022625">
    <property type="term" value="C:cytosolic large ribosomal subunit"/>
    <property type="evidence" value="ECO:0007669"/>
    <property type="project" value="TreeGrafter"/>
</dbReference>
<gene>
    <name evidence="7" type="ORF">A3Q56_06241</name>
</gene>
<dbReference type="GO" id="GO:0003735">
    <property type="term" value="F:structural constituent of ribosome"/>
    <property type="evidence" value="ECO:0007669"/>
    <property type="project" value="InterPro"/>
</dbReference>
<dbReference type="PANTHER" id="PTHR11761">
    <property type="entry name" value="50S/60S RIBOSOMAL PROTEIN L14/L23"/>
    <property type="match status" value="1"/>
</dbReference>
<sequence length="142" mass="14864">MSKRAKGGSAVGSRFRISLGLPVGALINCADNSGARTLYIIAVVGKRGCLNRLPSSCPGDKVLVSVKKGKPDLRKKVMSAVIVRQRKAICRKNGKVVVFDDNAGVLLNPTTGSIKGSTIMGTIAAECAECWPRIAACASSVY</sequence>
<dbReference type="InterPro" id="IPR036853">
    <property type="entry name" value="Ribosomal_uL14_sf"/>
</dbReference>
<dbReference type="AlphaFoldDB" id="A0A177AXX5"/>
<dbReference type="InterPro" id="IPR019972">
    <property type="entry name" value="Ribosomal_uL14_CS"/>
</dbReference>
<protein>
    <recommendedName>
        <fullName evidence="4">Large ribosomal subunit protein uL14</fullName>
    </recommendedName>
    <alternativeName>
        <fullName evidence="5">60S ribosomal protein L23</fullName>
    </alternativeName>
</protein>
<evidence type="ECO:0000313" key="8">
    <source>
        <dbReference type="Proteomes" id="UP000078046"/>
    </source>
</evidence>
<keyword evidence="3 6" id="KW-0687">Ribonucleoprotein</keyword>
<evidence type="ECO:0000256" key="2">
    <source>
        <dbReference type="ARBA" id="ARBA00022980"/>
    </source>
</evidence>
<dbReference type="EMBL" id="LWCA01001054">
    <property type="protein sequence ID" value="OAF66044.1"/>
    <property type="molecule type" value="Genomic_DNA"/>
</dbReference>
<name>A0A177AXX5_9BILA</name>
<proteinExistence type="inferred from homology"/>
<comment type="similarity">
    <text evidence="1 6">Belongs to the universal ribosomal protein uL14 family.</text>
</comment>